<dbReference type="AlphaFoldDB" id="A0A5M9JIH0"/>
<dbReference type="EMBL" id="VICG01000008">
    <property type="protein sequence ID" value="KAA8569254.1"/>
    <property type="molecule type" value="Genomic_DNA"/>
</dbReference>
<name>A0A5M9JIH0_MONFR</name>
<keyword evidence="1" id="KW-1133">Transmembrane helix</keyword>
<feature type="transmembrane region" description="Helical" evidence="1">
    <location>
        <begin position="48"/>
        <end position="67"/>
    </location>
</feature>
<gene>
    <name evidence="2" type="ORF">EYC84_000918</name>
</gene>
<keyword evidence="1" id="KW-0812">Transmembrane</keyword>
<accession>A0A5M9JIH0</accession>
<keyword evidence="1" id="KW-0472">Membrane</keyword>
<organism evidence="2 3">
    <name type="scientific">Monilinia fructicola</name>
    <name type="common">Brown rot fungus</name>
    <name type="synonym">Ciboria fructicola</name>
    <dbReference type="NCBI Taxonomy" id="38448"/>
    <lineage>
        <taxon>Eukaryota</taxon>
        <taxon>Fungi</taxon>
        <taxon>Dikarya</taxon>
        <taxon>Ascomycota</taxon>
        <taxon>Pezizomycotina</taxon>
        <taxon>Leotiomycetes</taxon>
        <taxon>Helotiales</taxon>
        <taxon>Sclerotiniaceae</taxon>
        <taxon>Monilinia</taxon>
    </lineage>
</organism>
<keyword evidence="3" id="KW-1185">Reference proteome</keyword>
<comment type="caution">
    <text evidence="2">The sequence shown here is derived from an EMBL/GenBank/DDBJ whole genome shotgun (WGS) entry which is preliminary data.</text>
</comment>
<protein>
    <submittedName>
        <fullName evidence="2">Uncharacterized protein</fullName>
    </submittedName>
</protein>
<dbReference type="Proteomes" id="UP000322873">
    <property type="component" value="Unassembled WGS sequence"/>
</dbReference>
<evidence type="ECO:0000256" key="1">
    <source>
        <dbReference type="SAM" id="Phobius"/>
    </source>
</evidence>
<reference evidence="2 3" key="1">
    <citation type="submission" date="2019-06" db="EMBL/GenBank/DDBJ databases">
        <title>Genome Sequence of the Brown Rot Fungal Pathogen Monilinia fructicola.</title>
        <authorList>
            <person name="De Miccolis Angelini R.M."/>
            <person name="Landi L."/>
            <person name="Abate D."/>
            <person name="Pollastro S."/>
            <person name="Romanazzi G."/>
            <person name="Faretra F."/>
        </authorList>
    </citation>
    <scope>NUCLEOTIDE SEQUENCE [LARGE SCALE GENOMIC DNA]</scope>
    <source>
        <strain evidence="2 3">Mfrc123</strain>
    </source>
</reference>
<sequence>MHDMHLVLSHNYSNNPHHGDFSFPDVPLRTPPSQFSPSISYFRTKRHIHSYTIIISISISIFIFIPYPALKFIDFHQALTLFHSF</sequence>
<evidence type="ECO:0000313" key="3">
    <source>
        <dbReference type="Proteomes" id="UP000322873"/>
    </source>
</evidence>
<evidence type="ECO:0000313" key="2">
    <source>
        <dbReference type="EMBL" id="KAA8569254.1"/>
    </source>
</evidence>
<proteinExistence type="predicted"/>